<dbReference type="EMBL" id="DAAMEM010000007">
    <property type="protein sequence ID" value="HAC6321684.1"/>
    <property type="molecule type" value="Genomic_DNA"/>
</dbReference>
<comment type="caution">
    <text evidence="1">The sequence shown here is derived from an EMBL/GenBank/DDBJ whole genome shotgun (WGS) entry which is preliminary data.</text>
</comment>
<reference evidence="1" key="1">
    <citation type="journal article" date="2018" name="Genome Biol.">
        <title>SKESA: strategic k-mer extension for scrupulous assemblies.</title>
        <authorList>
            <person name="Souvorov A."/>
            <person name="Agarwala R."/>
            <person name="Lipman D.J."/>
        </authorList>
    </citation>
    <scope>NUCLEOTIDE SEQUENCE</scope>
    <source>
        <strain evidence="1">M11</strain>
    </source>
</reference>
<accession>A0A701K7A6</accession>
<protein>
    <submittedName>
        <fullName evidence="1">Uncharacterized protein</fullName>
    </submittedName>
</protein>
<proteinExistence type="predicted"/>
<reference evidence="1" key="2">
    <citation type="submission" date="2018-07" db="EMBL/GenBank/DDBJ databases">
        <authorList>
            <consortium name="NCBI Pathogen Detection Project"/>
        </authorList>
    </citation>
    <scope>NUCLEOTIDE SEQUENCE</scope>
    <source>
        <strain evidence="1">M11</strain>
    </source>
</reference>
<sequence>MIAGLPKPFRQVWRHYAEQKTEHTGITSFPDDSFGNIRSYRLRLFYRQLGNQKRRMPGHQ</sequence>
<gene>
    <name evidence="1" type="ORF">G0A99_07265</name>
</gene>
<evidence type="ECO:0000313" key="1">
    <source>
        <dbReference type="EMBL" id="HAC6321684.1"/>
    </source>
</evidence>
<name>A0A701K7A6_SALTM</name>
<dbReference type="AlphaFoldDB" id="A0A701K7A6"/>
<organism evidence="1">
    <name type="scientific">Salmonella typhimurium</name>
    <dbReference type="NCBI Taxonomy" id="90371"/>
    <lineage>
        <taxon>Bacteria</taxon>
        <taxon>Pseudomonadati</taxon>
        <taxon>Pseudomonadota</taxon>
        <taxon>Gammaproteobacteria</taxon>
        <taxon>Enterobacterales</taxon>
        <taxon>Enterobacteriaceae</taxon>
        <taxon>Salmonella</taxon>
    </lineage>
</organism>